<evidence type="ECO:0000313" key="1">
    <source>
        <dbReference type="EMBL" id="AOY79026.2"/>
    </source>
</evidence>
<proteinExistence type="predicted"/>
<dbReference type="PANTHER" id="PTHR34235:SF3">
    <property type="entry name" value="SLR1203 PROTEIN"/>
    <property type="match status" value="1"/>
</dbReference>
<evidence type="ECO:0000313" key="2">
    <source>
        <dbReference type="Proteomes" id="UP000176944"/>
    </source>
</evidence>
<accession>A0A1D9FUH1</accession>
<dbReference type="Proteomes" id="UP000176944">
    <property type="component" value="Chromosome"/>
</dbReference>
<name>A0A1D9FUH1_MOOP1</name>
<dbReference type="PANTHER" id="PTHR34235">
    <property type="entry name" value="SLR1203 PROTEIN-RELATED"/>
    <property type="match status" value="1"/>
</dbReference>
<gene>
    <name evidence="1" type="ORF">BJP36_02995</name>
</gene>
<dbReference type="AlphaFoldDB" id="A0A1D9FUH1"/>
<dbReference type="InterPro" id="IPR002636">
    <property type="entry name" value="DUF29"/>
</dbReference>
<dbReference type="EMBL" id="CP017708">
    <property type="protein sequence ID" value="AOY79026.2"/>
    <property type="molecule type" value="Genomic_DNA"/>
</dbReference>
<sequence>MHPLFPVPCSLFPVPCSLFPVPCSLFPVPCSLFPVPCSLFPKTQKLLTSLKTAMTKTSDLYSLYDVDNEQWLLSTLKLLKEKRLENLDIEHLIEELEGLSRRDKLTVESFLEQIIRHLLLLNYWQDQYDYNANHWQAEIMSFRTQLDEYLTQNLRNHLQHNQGKVYQKALKYVIKKTGMMIQFPEDCPYTLEQLLNQEWLPLKADM</sequence>
<dbReference type="Pfam" id="PF01724">
    <property type="entry name" value="DUF29"/>
    <property type="match status" value="1"/>
</dbReference>
<dbReference type="Gene3D" id="1.20.1220.20">
    <property type="entry name" value="Uncharcterised protein PF01724"/>
    <property type="match status" value="1"/>
</dbReference>
<organism evidence="1 2">
    <name type="scientific">Moorena producens (strain JHB)</name>
    <dbReference type="NCBI Taxonomy" id="1454205"/>
    <lineage>
        <taxon>Bacteria</taxon>
        <taxon>Bacillati</taxon>
        <taxon>Cyanobacteriota</taxon>
        <taxon>Cyanophyceae</taxon>
        <taxon>Coleofasciculales</taxon>
        <taxon>Coleofasciculaceae</taxon>
        <taxon>Moorena</taxon>
    </lineage>
</organism>
<reference evidence="2" key="1">
    <citation type="submission" date="2016-10" db="EMBL/GenBank/DDBJ databases">
        <title>Comparative genomics uncovers the prolific and rare metabolic potential of the cyanobacterial genus Moorea.</title>
        <authorList>
            <person name="Leao T."/>
            <person name="Castelao G."/>
            <person name="Korobeynikov A."/>
            <person name="Monroe E.A."/>
            <person name="Podell S."/>
            <person name="Glukhov E."/>
            <person name="Allen E."/>
            <person name="Gerwick W.H."/>
            <person name="Gerwick L."/>
        </authorList>
    </citation>
    <scope>NUCLEOTIDE SEQUENCE [LARGE SCALE GENOMIC DNA]</scope>
    <source>
        <strain evidence="2">JHB</strain>
    </source>
</reference>
<protein>
    <submittedName>
        <fullName evidence="1">DUF29 domain-containing protein</fullName>
    </submittedName>
</protein>